<evidence type="ECO:0000256" key="2">
    <source>
        <dbReference type="ARBA" id="ARBA00022679"/>
    </source>
</evidence>
<feature type="region of interest" description="Disordered" evidence="3">
    <location>
        <begin position="30"/>
        <end position="69"/>
    </location>
</feature>
<feature type="domain" description="Chorismate-utilising enzyme C-terminal" evidence="4">
    <location>
        <begin position="244"/>
        <end position="499"/>
    </location>
</feature>
<organism evidence="6 7">
    <name type="scientific">Methylobacterium oryzihabitans</name>
    <dbReference type="NCBI Taxonomy" id="2499852"/>
    <lineage>
        <taxon>Bacteria</taxon>
        <taxon>Pseudomonadati</taxon>
        <taxon>Pseudomonadota</taxon>
        <taxon>Alphaproteobacteria</taxon>
        <taxon>Hyphomicrobiales</taxon>
        <taxon>Methylobacteriaceae</taxon>
        <taxon>Methylobacterium</taxon>
    </lineage>
</organism>
<evidence type="ECO:0000259" key="4">
    <source>
        <dbReference type="Pfam" id="PF00425"/>
    </source>
</evidence>
<dbReference type="InterPro" id="IPR015890">
    <property type="entry name" value="Chorismate_C"/>
</dbReference>
<dbReference type="InterPro" id="IPR005802">
    <property type="entry name" value="ADC_synth_comp_1"/>
</dbReference>
<dbReference type="PRINTS" id="PR00095">
    <property type="entry name" value="ANTSNTHASEI"/>
</dbReference>
<dbReference type="PANTHER" id="PTHR11236:SF50">
    <property type="entry name" value="AMINODEOXYCHORISMATE SYNTHASE COMPONENT 1"/>
    <property type="match status" value="1"/>
</dbReference>
<dbReference type="InterPro" id="IPR019999">
    <property type="entry name" value="Anth_synth_I-like"/>
</dbReference>
<gene>
    <name evidence="6" type="primary">pabB</name>
    <name evidence="6" type="ORF">EOE48_12950</name>
</gene>
<dbReference type="EMBL" id="SACP01000011">
    <property type="protein sequence ID" value="RVU17785.1"/>
    <property type="molecule type" value="Genomic_DNA"/>
</dbReference>
<dbReference type="InterPro" id="IPR006805">
    <property type="entry name" value="Anth_synth_I_N"/>
</dbReference>
<protein>
    <recommendedName>
        <fullName evidence="1">aminodeoxychorismate synthase</fullName>
        <ecNumber evidence="1">2.6.1.85</ecNumber>
    </recommendedName>
</protein>
<dbReference type="SUPFAM" id="SSF56322">
    <property type="entry name" value="ADC synthase"/>
    <property type="match status" value="1"/>
</dbReference>
<dbReference type="NCBIfam" id="TIGR00553">
    <property type="entry name" value="pabB"/>
    <property type="match status" value="1"/>
</dbReference>
<dbReference type="InterPro" id="IPR005801">
    <property type="entry name" value="ADC_synthase"/>
</dbReference>
<dbReference type="OrthoDB" id="9803598at2"/>
<dbReference type="PANTHER" id="PTHR11236">
    <property type="entry name" value="AMINOBENZOATE/ANTHRANILATE SYNTHASE"/>
    <property type="match status" value="1"/>
</dbReference>
<evidence type="ECO:0000256" key="1">
    <source>
        <dbReference type="ARBA" id="ARBA00013139"/>
    </source>
</evidence>
<dbReference type="GO" id="GO:0009396">
    <property type="term" value="P:folic acid-containing compound biosynthetic process"/>
    <property type="evidence" value="ECO:0007669"/>
    <property type="project" value="InterPro"/>
</dbReference>
<evidence type="ECO:0000313" key="6">
    <source>
        <dbReference type="EMBL" id="RVU17785.1"/>
    </source>
</evidence>
<evidence type="ECO:0000256" key="3">
    <source>
        <dbReference type="SAM" id="MobiDB-lite"/>
    </source>
</evidence>
<accession>A0A437P688</accession>
<proteinExistence type="predicted"/>
<evidence type="ECO:0000313" key="7">
    <source>
        <dbReference type="Proteomes" id="UP000286997"/>
    </source>
</evidence>
<dbReference type="EC" id="2.6.1.85" evidence="1"/>
<keyword evidence="6" id="KW-0032">Aminotransferase</keyword>
<reference evidence="6 7" key="1">
    <citation type="submission" date="2019-01" db="EMBL/GenBank/DDBJ databases">
        <authorList>
            <person name="Chen W.-M."/>
        </authorList>
    </citation>
    <scope>NUCLEOTIDE SEQUENCE [LARGE SCALE GENOMIC DNA]</scope>
    <source>
        <strain evidence="6 7">TER-1</strain>
    </source>
</reference>
<dbReference type="GO" id="GO:0000162">
    <property type="term" value="P:L-tryptophan biosynthetic process"/>
    <property type="evidence" value="ECO:0007669"/>
    <property type="project" value="TreeGrafter"/>
</dbReference>
<keyword evidence="2 6" id="KW-0808">Transferase</keyword>
<dbReference type="AlphaFoldDB" id="A0A437P688"/>
<dbReference type="RefSeq" id="WP_127729619.1">
    <property type="nucleotide sequence ID" value="NZ_SACP01000011.1"/>
</dbReference>
<dbReference type="Gene3D" id="3.60.120.10">
    <property type="entry name" value="Anthranilate synthase"/>
    <property type="match status" value="1"/>
</dbReference>
<dbReference type="Pfam" id="PF04715">
    <property type="entry name" value="Anth_synt_I_N"/>
    <property type="match status" value="1"/>
</dbReference>
<feature type="compositionally biased region" description="Basic and acidic residues" evidence="3">
    <location>
        <begin position="51"/>
        <end position="69"/>
    </location>
</feature>
<dbReference type="GO" id="GO:0046820">
    <property type="term" value="F:4-amino-4-deoxychorismate synthase activity"/>
    <property type="evidence" value="ECO:0007669"/>
    <property type="project" value="UniProtKB-EC"/>
</dbReference>
<keyword evidence="7" id="KW-1185">Reference proteome</keyword>
<comment type="caution">
    <text evidence="6">The sequence shown here is derived from an EMBL/GenBank/DDBJ whole genome shotgun (WGS) entry which is preliminary data.</text>
</comment>
<feature type="domain" description="Anthranilate synthase component I N-terminal" evidence="5">
    <location>
        <begin position="79"/>
        <end position="185"/>
    </location>
</feature>
<dbReference type="Pfam" id="PF00425">
    <property type="entry name" value="Chorismate_bind"/>
    <property type="match status" value="1"/>
</dbReference>
<dbReference type="Proteomes" id="UP000286997">
    <property type="component" value="Unassembled WGS sequence"/>
</dbReference>
<evidence type="ECO:0000259" key="5">
    <source>
        <dbReference type="Pfam" id="PF04715"/>
    </source>
</evidence>
<name>A0A437P688_9HYPH</name>
<sequence length="513" mass="55379">MWSRSVPYREPIEAAARLRGRPGLALLDSAMRHDTRSGRSVPERVSPARAALERGRDPHRESDPARDRRAIDRIPYDGLGRFSYLAADPFGRFRIRRGRAFWNDAPLDGPPLAALRRLLARYRTALLPGLPPFQGGAIGYLAYDLGGSLERVAAPARRAGLCDDAALDLHDAVVAFDHRDGTCHLVASGFPETDPARRERRAEARLDALESALAAPEAGAMPEAADADADAPMPPLDWRSNFSRPAYEAAVERVRDYIRAGDIYQANLSQRFEAALPAGFDPFAFYRRLRATNPAPFAAYLDHGDLVVASSSPERFLRLDGDRVETRPIKGTARRAADPAEDRARAAALLASDKERAENVMIVDLLRNDLSRICAPGSVSVPVLCGLETYAGVHHLVSVVAGTLRPGADGIDLLAAGFPGGSITGAPKIRAMDIITDLEGDARELFCGSIGWIGFDGGLDTSIAIRTVFMNRERAVLQAGGGITLLSDPAAEYDETLAKAERVFAAFAPGAAR</sequence>